<comment type="caution">
    <text evidence="1">The sequence shown here is derived from an EMBL/GenBank/DDBJ whole genome shotgun (WGS) entry which is preliminary data.</text>
</comment>
<sequence>MKGLGRVFNVIPVATGVHISLKNASGVTFVTYEDGGAQSIVFKQSKAGASEATLATVNEMYACSGVASGVWTRETSDASAALDDNSTVTKKDTTAYDCAAIYIGADELDAGYDSVECTIDGAGICIAIVHDLIVQRQPENLPTAGV</sequence>
<proteinExistence type="predicted"/>
<name>A0A0S7XR00_9BACT</name>
<evidence type="ECO:0000313" key="2">
    <source>
        <dbReference type="Proteomes" id="UP000052020"/>
    </source>
</evidence>
<protein>
    <submittedName>
        <fullName evidence="1">Uncharacterized protein</fullName>
    </submittedName>
</protein>
<reference evidence="1 2" key="1">
    <citation type="journal article" date="2015" name="Microbiome">
        <title>Genomic resolution of linkages in carbon, nitrogen, and sulfur cycling among widespread estuary sediment bacteria.</title>
        <authorList>
            <person name="Baker B.J."/>
            <person name="Lazar C.S."/>
            <person name="Teske A.P."/>
            <person name="Dick G.J."/>
        </authorList>
    </citation>
    <scope>NUCLEOTIDE SEQUENCE [LARGE SCALE GENOMIC DNA]</scope>
    <source>
        <strain evidence="1">DG_56</strain>
    </source>
</reference>
<dbReference type="EMBL" id="LIZY01000003">
    <property type="protein sequence ID" value="KPJ64872.1"/>
    <property type="molecule type" value="Genomic_DNA"/>
</dbReference>
<dbReference type="AlphaFoldDB" id="A0A0S7XR00"/>
<dbReference type="Proteomes" id="UP000052020">
    <property type="component" value="Unassembled WGS sequence"/>
</dbReference>
<gene>
    <name evidence="1" type="ORF">AMK68_00110</name>
</gene>
<accession>A0A0S7XR00</accession>
<organism evidence="1 2">
    <name type="scientific">candidate division KD3-62 bacterium DG_56</name>
    <dbReference type="NCBI Taxonomy" id="1704032"/>
    <lineage>
        <taxon>Bacteria</taxon>
        <taxon>candidate division KD3-62</taxon>
    </lineage>
</organism>
<evidence type="ECO:0000313" key="1">
    <source>
        <dbReference type="EMBL" id="KPJ64872.1"/>
    </source>
</evidence>